<name>A0ABP5FY97_9ACTN</name>
<keyword evidence="2" id="KW-1185">Reference proteome</keyword>
<evidence type="ECO:0000313" key="1">
    <source>
        <dbReference type="EMBL" id="GAA2036595.1"/>
    </source>
</evidence>
<protein>
    <submittedName>
        <fullName evidence="1">Uncharacterized protein</fullName>
    </submittedName>
</protein>
<evidence type="ECO:0000313" key="2">
    <source>
        <dbReference type="Proteomes" id="UP001500751"/>
    </source>
</evidence>
<comment type="caution">
    <text evidence="1">The sequence shown here is derived from an EMBL/GenBank/DDBJ whole genome shotgun (WGS) entry which is preliminary data.</text>
</comment>
<sequence>MRALPRLFTLASVGLATLVGYATARQRRRTQRGDLAAIG</sequence>
<reference evidence="2" key="1">
    <citation type="journal article" date="2019" name="Int. J. Syst. Evol. Microbiol.">
        <title>The Global Catalogue of Microorganisms (GCM) 10K type strain sequencing project: providing services to taxonomists for standard genome sequencing and annotation.</title>
        <authorList>
            <consortium name="The Broad Institute Genomics Platform"/>
            <consortium name="The Broad Institute Genome Sequencing Center for Infectious Disease"/>
            <person name="Wu L."/>
            <person name="Ma J."/>
        </authorList>
    </citation>
    <scope>NUCLEOTIDE SEQUENCE [LARGE SCALE GENOMIC DNA]</scope>
    <source>
        <strain evidence="2">JCM 16014</strain>
    </source>
</reference>
<gene>
    <name evidence="1" type="ORF">GCM10009839_41990</name>
</gene>
<accession>A0ABP5FY97</accession>
<dbReference type="Proteomes" id="UP001500751">
    <property type="component" value="Unassembled WGS sequence"/>
</dbReference>
<organism evidence="1 2">
    <name type="scientific">Catenulispora yoronensis</name>
    <dbReference type="NCBI Taxonomy" id="450799"/>
    <lineage>
        <taxon>Bacteria</taxon>
        <taxon>Bacillati</taxon>
        <taxon>Actinomycetota</taxon>
        <taxon>Actinomycetes</taxon>
        <taxon>Catenulisporales</taxon>
        <taxon>Catenulisporaceae</taxon>
        <taxon>Catenulispora</taxon>
    </lineage>
</organism>
<dbReference type="EMBL" id="BAAAQN010000023">
    <property type="protein sequence ID" value="GAA2036595.1"/>
    <property type="molecule type" value="Genomic_DNA"/>
</dbReference>
<proteinExistence type="predicted"/>